<reference evidence="3" key="1">
    <citation type="journal article" date="2014" name="Proc. Natl. Acad. Sci. U.S.A.">
        <title>Extensive sampling of basidiomycete genomes demonstrates inadequacy of the white-rot/brown-rot paradigm for wood decay fungi.</title>
        <authorList>
            <person name="Riley R."/>
            <person name="Salamov A.A."/>
            <person name="Brown D.W."/>
            <person name="Nagy L.G."/>
            <person name="Floudas D."/>
            <person name="Held B.W."/>
            <person name="Levasseur A."/>
            <person name="Lombard V."/>
            <person name="Morin E."/>
            <person name="Otillar R."/>
            <person name="Lindquist E.A."/>
            <person name="Sun H."/>
            <person name="LaButti K.M."/>
            <person name="Schmutz J."/>
            <person name="Jabbour D."/>
            <person name="Luo H."/>
            <person name="Baker S.E."/>
            <person name="Pisabarro A.G."/>
            <person name="Walton J.D."/>
            <person name="Blanchette R.A."/>
            <person name="Henrissat B."/>
            <person name="Martin F."/>
            <person name="Cullen D."/>
            <person name="Hibbett D.S."/>
            <person name="Grigoriev I.V."/>
        </authorList>
    </citation>
    <scope>NUCLEOTIDE SEQUENCE [LARGE SCALE GENOMIC DNA]</scope>
    <source>
        <strain evidence="3">MUCL 33604</strain>
    </source>
</reference>
<dbReference type="InParanoid" id="A0A067PL12"/>
<evidence type="ECO:0000313" key="3">
    <source>
        <dbReference type="Proteomes" id="UP000027265"/>
    </source>
</evidence>
<dbReference type="EMBL" id="KL197725">
    <property type="protein sequence ID" value="KDQ55479.1"/>
    <property type="molecule type" value="Genomic_DNA"/>
</dbReference>
<evidence type="ECO:0000256" key="1">
    <source>
        <dbReference type="SAM" id="MobiDB-lite"/>
    </source>
</evidence>
<sequence>MSSSRRNLKRKFDDSPQVPVFIEGRLLSTLAETSETLDTETSTNLHADPPSDHDLTTEEDFDNLLAEAQQFIADSCAAPPSMGFTSYLYPNDRAPSPQYDLEYWDTLFASRPDIYYDLPRRRAPNQTHLDAPDVSMQIDPTRDPEFDRVEAELASIPPPDGTLHPNDTIFDDHNEMEGLSDNVVDFAADPPAITSLLAQVHENAPYQSTFPDYDFSMEALYPSEDLSIAELDIYGDLIHDGES</sequence>
<dbReference type="Proteomes" id="UP000027265">
    <property type="component" value="Unassembled WGS sequence"/>
</dbReference>
<accession>A0A067PL12</accession>
<proteinExistence type="predicted"/>
<feature type="compositionally biased region" description="Low complexity" evidence="1">
    <location>
        <begin position="32"/>
        <end position="45"/>
    </location>
</feature>
<name>A0A067PL12_9AGAM</name>
<keyword evidence="3" id="KW-1185">Reference proteome</keyword>
<organism evidence="2 3">
    <name type="scientific">Jaapia argillacea MUCL 33604</name>
    <dbReference type="NCBI Taxonomy" id="933084"/>
    <lineage>
        <taxon>Eukaryota</taxon>
        <taxon>Fungi</taxon>
        <taxon>Dikarya</taxon>
        <taxon>Basidiomycota</taxon>
        <taxon>Agaricomycotina</taxon>
        <taxon>Agaricomycetes</taxon>
        <taxon>Agaricomycetidae</taxon>
        <taxon>Jaapiales</taxon>
        <taxon>Jaapiaceae</taxon>
        <taxon>Jaapia</taxon>
    </lineage>
</organism>
<dbReference type="AlphaFoldDB" id="A0A067PL12"/>
<evidence type="ECO:0000313" key="2">
    <source>
        <dbReference type="EMBL" id="KDQ55479.1"/>
    </source>
</evidence>
<protein>
    <submittedName>
        <fullName evidence="2">Uncharacterized protein</fullName>
    </submittedName>
</protein>
<dbReference type="HOGENOM" id="CLU_1142729_0_0_1"/>
<gene>
    <name evidence="2" type="ORF">JAAARDRAFT_59969</name>
</gene>
<feature type="region of interest" description="Disordered" evidence="1">
    <location>
        <begin position="32"/>
        <end position="56"/>
    </location>
</feature>